<sequence length="782" mass="80184">MRGNVEGQVVVGTRNVVQTVVVNADRGSSVTVRPEGPPRVRRRDRPAGPALPRHAPALLGRERELARLHGWLADGHPVFVYGPPGVGKSSLLRRVATDRAAASDGGEVVHLPAAGLPVEDIVQDLFHACFETEDYKPGRDRMRRLMGSVQALLVVDDFHGGPDDLAALVDAAPGCQVLVAGDEPVAWDGAKALRLEGLSEADALALLALEAGRPLRRDEADAAGELVAAVRGHPLTLVQAAGAVAAAERVSGTGCPSDAGTGFAADEPARAVGLAGRLSDEAGRLLRLVRAFDPLPLSSSLLAVLAGEPVGAAVVELEALALLGRDGAGCRAPGRFAGLVAERSGAVRGAAGFAVRLTEWMCAGASRHEVAVESAVICHVLTEASLAGEHPAARDLARAAAPLLARTLRWGAWRKVLELGLEAARSLESVEDVEYFTHEEQVRRRTLGIAAGAVAGTAAGLAAVVGQNAAHGGAAAPGATHSGAAAVTHPVVIGIGVAAVVAGGVFMVGLAGGSGGQPEAGAAPASGTGVRIPSASDAGSGPSVSEAGPGPSGFRPPKSGESDALTDGPRLRRPPSRNTDEEHRTCKAVVMPTETFGAVAAEQAERHRMEFAVAPGCGDADTLAVDDRTNWKAESASCPAADTSGTCTFDVVFTPRTPGLTYSARVTMLDASRHESMTLKVTGTSPQVPPGAPTEVDAYGDETTSVFISWGYVPGRPTEIEISNGETSTRVAAGLNTYTWRGLQPGTHMCFRVRAVNSAGPSDWAPLDPPHMVCATTAANGG</sequence>
<reference evidence="5" key="1">
    <citation type="journal article" date="2014" name="Int. J. Syst. Evol. Microbiol.">
        <title>Complete genome sequence of Corynebacterium casei LMG S-19264T (=DSM 44701T), isolated from a smear-ripened cheese.</title>
        <authorList>
            <consortium name="US DOE Joint Genome Institute (JGI-PGF)"/>
            <person name="Walter F."/>
            <person name="Albersmeier A."/>
            <person name="Kalinowski J."/>
            <person name="Ruckert C."/>
        </authorList>
    </citation>
    <scope>NUCLEOTIDE SEQUENCE</scope>
    <source>
        <strain evidence="5">JCM 4790</strain>
    </source>
</reference>
<evidence type="ECO:0000256" key="1">
    <source>
        <dbReference type="ARBA" id="ARBA00023295"/>
    </source>
</evidence>
<dbReference type="SMART" id="SM00060">
    <property type="entry name" value="FN3"/>
    <property type="match status" value="1"/>
</dbReference>
<dbReference type="PANTHER" id="PTHR47691">
    <property type="entry name" value="REGULATOR-RELATED"/>
    <property type="match status" value="1"/>
</dbReference>
<evidence type="ECO:0000256" key="2">
    <source>
        <dbReference type="ARBA" id="ARBA00023326"/>
    </source>
</evidence>
<dbReference type="GO" id="GO:0000272">
    <property type="term" value="P:polysaccharide catabolic process"/>
    <property type="evidence" value="ECO:0007669"/>
    <property type="project" value="UniProtKB-KW"/>
</dbReference>
<dbReference type="CDD" id="cd00063">
    <property type="entry name" value="FN3"/>
    <property type="match status" value="1"/>
</dbReference>
<keyword evidence="1" id="KW-0326">Glycosidase</keyword>
<dbReference type="EMBL" id="BMVU01000073">
    <property type="protein sequence ID" value="GGY10394.1"/>
    <property type="molecule type" value="Genomic_DNA"/>
</dbReference>
<dbReference type="InterPro" id="IPR013783">
    <property type="entry name" value="Ig-like_fold"/>
</dbReference>
<accession>A0A918NZT5</accession>
<gene>
    <name evidence="5" type="ORF">GCM10010358_73690</name>
</gene>
<dbReference type="Proteomes" id="UP000619244">
    <property type="component" value="Unassembled WGS sequence"/>
</dbReference>
<feature type="domain" description="Fibronectin type-III" evidence="4">
    <location>
        <begin position="689"/>
        <end position="776"/>
    </location>
</feature>
<dbReference type="SUPFAM" id="SSF49265">
    <property type="entry name" value="Fibronectin type III"/>
    <property type="match status" value="1"/>
</dbReference>
<comment type="caution">
    <text evidence="5">The sequence shown here is derived from an EMBL/GenBank/DDBJ whole genome shotgun (WGS) entry which is preliminary data.</text>
</comment>
<organism evidence="5 6">
    <name type="scientific">Streptomyces minutiscleroticus</name>
    <dbReference type="NCBI Taxonomy" id="68238"/>
    <lineage>
        <taxon>Bacteria</taxon>
        <taxon>Bacillati</taxon>
        <taxon>Actinomycetota</taxon>
        <taxon>Actinomycetes</taxon>
        <taxon>Kitasatosporales</taxon>
        <taxon>Streptomycetaceae</taxon>
        <taxon>Streptomyces</taxon>
    </lineage>
</organism>
<keyword evidence="2" id="KW-0624">Polysaccharide degradation</keyword>
<dbReference type="InterPro" id="IPR041664">
    <property type="entry name" value="AAA_16"/>
</dbReference>
<dbReference type="PANTHER" id="PTHR47691:SF3">
    <property type="entry name" value="HTH-TYPE TRANSCRIPTIONAL REGULATOR RV0890C-RELATED"/>
    <property type="match status" value="1"/>
</dbReference>
<keyword evidence="6" id="KW-1185">Reference proteome</keyword>
<dbReference type="CDD" id="cd00009">
    <property type="entry name" value="AAA"/>
    <property type="match status" value="1"/>
</dbReference>
<keyword evidence="1" id="KW-0378">Hydrolase</keyword>
<protein>
    <recommendedName>
        <fullName evidence="4">Fibronectin type-III domain-containing protein</fullName>
    </recommendedName>
</protein>
<dbReference type="GO" id="GO:0016798">
    <property type="term" value="F:hydrolase activity, acting on glycosyl bonds"/>
    <property type="evidence" value="ECO:0007669"/>
    <property type="project" value="UniProtKB-KW"/>
</dbReference>
<dbReference type="InterPro" id="IPR027417">
    <property type="entry name" value="P-loop_NTPase"/>
</dbReference>
<evidence type="ECO:0000313" key="6">
    <source>
        <dbReference type="Proteomes" id="UP000619244"/>
    </source>
</evidence>
<dbReference type="InterPro" id="IPR003961">
    <property type="entry name" value="FN3_dom"/>
</dbReference>
<dbReference type="Gene3D" id="2.60.40.10">
    <property type="entry name" value="Immunoglobulins"/>
    <property type="match status" value="1"/>
</dbReference>
<evidence type="ECO:0000259" key="4">
    <source>
        <dbReference type="PROSITE" id="PS50853"/>
    </source>
</evidence>
<evidence type="ECO:0000313" key="5">
    <source>
        <dbReference type="EMBL" id="GGY10394.1"/>
    </source>
</evidence>
<evidence type="ECO:0000256" key="3">
    <source>
        <dbReference type="SAM" id="MobiDB-lite"/>
    </source>
</evidence>
<dbReference type="Pfam" id="PF13191">
    <property type="entry name" value="AAA_16"/>
    <property type="match status" value="1"/>
</dbReference>
<dbReference type="Gene3D" id="3.40.50.300">
    <property type="entry name" value="P-loop containing nucleotide triphosphate hydrolases"/>
    <property type="match status" value="1"/>
</dbReference>
<feature type="region of interest" description="Disordered" evidence="3">
    <location>
        <begin position="27"/>
        <end position="53"/>
    </location>
</feature>
<feature type="region of interest" description="Disordered" evidence="3">
    <location>
        <begin position="515"/>
        <end position="585"/>
    </location>
</feature>
<proteinExistence type="predicted"/>
<dbReference type="AlphaFoldDB" id="A0A918NZT5"/>
<reference evidence="5" key="2">
    <citation type="submission" date="2020-09" db="EMBL/GenBank/DDBJ databases">
        <authorList>
            <person name="Sun Q."/>
            <person name="Ohkuma M."/>
        </authorList>
    </citation>
    <scope>NUCLEOTIDE SEQUENCE</scope>
    <source>
        <strain evidence="5">JCM 4790</strain>
    </source>
</reference>
<dbReference type="SUPFAM" id="SSF52540">
    <property type="entry name" value="P-loop containing nucleoside triphosphate hydrolases"/>
    <property type="match status" value="1"/>
</dbReference>
<dbReference type="InterPro" id="IPR036116">
    <property type="entry name" value="FN3_sf"/>
</dbReference>
<dbReference type="PROSITE" id="PS50853">
    <property type="entry name" value="FN3"/>
    <property type="match status" value="1"/>
</dbReference>
<keyword evidence="2" id="KW-0119">Carbohydrate metabolism</keyword>
<name>A0A918NZT5_9ACTN</name>